<gene>
    <name evidence="3" type="ORF">A361_26105</name>
</gene>
<accession>A0A160MHF3</accession>
<dbReference type="NCBIfam" id="TIGR03127">
    <property type="entry name" value="RuMP_HxlB"/>
    <property type="match status" value="1"/>
</dbReference>
<evidence type="ECO:0000313" key="4">
    <source>
        <dbReference type="Proteomes" id="UP000077856"/>
    </source>
</evidence>
<dbReference type="PROSITE" id="PS51464">
    <property type="entry name" value="SIS"/>
    <property type="match status" value="1"/>
</dbReference>
<feature type="domain" description="SIS" evidence="2">
    <location>
        <begin position="26"/>
        <end position="170"/>
    </location>
</feature>
<dbReference type="AlphaFoldDB" id="A0A160MHF3"/>
<dbReference type="KEGG" id="bon:A361_26105"/>
<dbReference type="RefSeq" id="WP_009332297.1">
    <property type="nucleotide sequence ID" value="NZ_CP015506.1"/>
</dbReference>
<evidence type="ECO:0000259" key="2">
    <source>
        <dbReference type="PROSITE" id="PS51464"/>
    </source>
</evidence>
<dbReference type="InterPro" id="IPR017552">
    <property type="entry name" value="PHI/rmpB"/>
</dbReference>
<dbReference type="InterPro" id="IPR001347">
    <property type="entry name" value="SIS_dom"/>
</dbReference>
<proteinExistence type="inferred from homology"/>
<keyword evidence="3" id="KW-0413">Isomerase</keyword>
<dbReference type="Pfam" id="PF01380">
    <property type="entry name" value="SIS"/>
    <property type="match status" value="1"/>
</dbReference>
<organism evidence="3 4">
    <name type="scientific">Cytobacillus oceanisediminis 2691</name>
    <dbReference type="NCBI Taxonomy" id="1196031"/>
    <lineage>
        <taxon>Bacteria</taxon>
        <taxon>Bacillati</taxon>
        <taxon>Bacillota</taxon>
        <taxon>Bacilli</taxon>
        <taxon>Bacillales</taxon>
        <taxon>Bacillaceae</taxon>
        <taxon>Cytobacillus</taxon>
    </lineage>
</organism>
<dbReference type="eggNOG" id="COG0794">
    <property type="taxonomic scope" value="Bacteria"/>
</dbReference>
<dbReference type="PANTHER" id="PTHR43443">
    <property type="entry name" value="3-HEXULOSE-6-PHOSPHATE ISOMERASE"/>
    <property type="match status" value="1"/>
</dbReference>
<dbReference type="GO" id="GO:1901135">
    <property type="term" value="P:carbohydrate derivative metabolic process"/>
    <property type="evidence" value="ECO:0007669"/>
    <property type="project" value="InterPro"/>
</dbReference>
<reference evidence="3 4" key="1">
    <citation type="submission" date="2016-04" db="EMBL/GenBank/DDBJ databases">
        <title>Complete genome sequence of Bacillus oceanisediminis strain 2691.</title>
        <authorList>
            <person name="Jeong H."/>
            <person name="Kim H.J."/>
            <person name="Lee D.-W."/>
        </authorList>
    </citation>
    <scope>NUCLEOTIDE SEQUENCE [LARGE SCALE GENOMIC DNA]</scope>
    <source>
        <strain evidence="3 4">2691</strain>
    </source>
</reference>
<dbReference type="STRING" id="1196031.A361_26105"/>
<protein>
    <submittedName>
        <fullName evidence="3">6-phospho 3-hexuloisomerase</fullName>
    </submittedName>
</protein>
<dbReference type="Proteomes" id="UP000077856">
    <property type="component" value="Chromosome"/>
</dbReference>
<evidence type="ECO:0000256" key="1">
    <source>
        <dbReference type="ARBA" id="ARBA00009235"/>
    </source>
</evidence>
<dbReference type="CDD" id="cd05005">
    <property type="entry name" value="SIS_PHI"/>
    <property type="match status" value="1"/>
</dbReference>
<dbReference type="GO" id="GO:0097367">
    <property type="term" value="F:carbohydrate derivative binding"/>
    <property type="evidence" value="ECO:0007669"/>
    <property type="project" value="InterPro"/>
</dbReference>
<comment type="similarity">
    <text evidence="1">Belongs to the SIS family. PHI subfamily.</text>
</comment>
<dbReference type="Gene3D" id="3.40.50.10490">
    <property type="entry name" value="Glucose-6-phosphate isomerase like protein, domain 1"/>
    <property type="match status" value="1"/>
</dbReference>
<evidence type="ECO:0000313" key="3">
    <source>
        <dbReference type="EMBL" id="AND42483.1"/>
    </source>
</evidence>
<sequence length="181" mass="19782">MDTILTILKEMRAVCTHVDKNEYDSFVALLKSDARFFFTGEGRSGLVAKAIAMRLMHSGKTVYVLGETTTPAIQENDILIVLSGSAKTGQTISFSENAFKAGAKVFLITTDKEAIHQPCFTGGMQIPAATKYRLSGEPDTIQPLGNQFDQAAHLILDAAIIDSLSERNSNEEMVKKHTNLE</sequence>
<dbReference type="EMBL" id="CP015506">
    <property type="protein sequence ID" value="AND42483.1"/>
    <property type="molecule type" value="Genomic_DNA"/>
</dbReference>
<dbReference type="SUPFAM" id="SSF53697">
    <property type="entry name" value="SIS domain"/>
    <property type="match status" value="1"/>
</dbReference>
<dbReference type="PANTHER" id="PTHR43443:SF1">
    <property type="entry name" value="3-HEXULOSE-6-PHOSPHATE ISOMERASE"/>
    <property type="match status" value="1"/>
</dbReference>
<dbReference type="GO" id="GO:0016853">
    <property type="term" value="F:isomerase activity"/>
    <property type="evidence" value="ECO:0007669"/>
    <property type="project" value="UniProtKB-KW"/>
</dbReference>
<dbReference type="InterPro" id="IPR046348">
    <property type="entry name" value="SIS_dom_sf"/>
</dbReference>
<name>A0A160MHF3_9BACI</name>